<comment type="caution">
    <text evidence="1">The sequence shown here is derived from an EMBL/GenBank/DDBJ whole genome shotgun (WGS) entry which is preliminary data.</text>
</comment>
<evidence type="ECO:0000313" key="2">
    <source>
        <dbReference type="Proteomes" id="UP001161757"/>
    </source>
</evidence>
<reference evidence="1" key="1">
    <citation type="submission" date="2023-01" db="EMBL/GenBank/DDBJ databases">
        <title>Exophiala dermititidis isolated from Cystic Fibrosis Patient.</title>
        <authorList>
            <person name="Kurbessoian T."/>
            <person name="Crocker A."/>
            <person name="Murante D."/>
            <person name="Hogan D.A."/>
            <person name="Stajich J.E."/>
        </authorList>
    </citation>
    <scope>NUCLEOTIDE SEQUENCE</scope>
    <source>
        <strain evidence="1">Ex8</strain>
    </source>
</reference>
<dbReference type="Proteomes" id="UP001161757">
    <property type="component" value="Unassembled WGS sequence"/>
</dbReference>
<accession>A0AAN6F5Q3</accession>
<name>A0AAN6F5Q3_EXODE</name>
<protein>
    <submittedName>
        <fullName evidence="1">Uncharacterized protein</fullName>
    </submittedName>
</protein>
<dbReference type="EMBL" id="JAJGCB010000001">
    <property type="protein sequence ID" value="KAJ8995982.1"/>
    <property type="molecule type" value="Genomic_DNA"/>
</dbReference>
<gene>
    <name evidence="1" type="ORF">HRR80_000729</name>
</gene>
<dbReference type="AlphaFoldDB" id="A0AAN6F5Q3"/>
<evidence type="ECO:0000313" key="1">
    <source>
        <dbReference type="EMBL" id="KAJ8995982.1"/>
    </source>
</evidence>
<organism evidence="1 2">
    <name type="scientific">Exophiala dermatitidis</name>
    <name type="common">Black yeast-like fungus</name>
    <name type="synonym">Wangiella dermatitidis</name>
    <dbReference type="NCBI Taxonomy" id="5970"/>
    <lineage>
        <taxon>Eukaryota</taxon>
        <taxon>Fungi</taxon>
        <taxon>Dikarya</taxon>
        <taxon>Ascomycota</taxon>
        <taxon>Pezizomycotina</taxon>
        <taxon>Eurotiomycetes</taxon>
        <taxon>Chaetothyriomycetidae</taxon>
        <taxon>Chaetothyriales</taxon>
        <taxon>Herpotrichiellaceae</taxon>
        <taxon>Exophiala</taxon>
    </lineage>
</organism>
<sequence>MPVRKQIHESMHSSQMLYTGITKLIPYNYLWRCKVLIIGLCRSEADSSSTFNLGMDLTAYRIICHAFHGAAMLLARCLAHDGWMCDMCTVQVHFQEPWTPLMKNSAD</sequence>
<proteinExistence type="predicted"/>